<dbReference type="PANTHER" id="PTHR34914">
    <property type="entry name" value="LYMPHOCYTE EXPANSION MOLECULE"/>
    <property type="match status" value="1"/>
</dbReference>
<feature type="region of interest" description="Disordered" evidence="1">
    <location>
        <begin position="297"/>
        <end position="320"/>
    </location>
</feature>
<dbReference type="Proteomes" id="UP001374579">
    <property type="component" value="Unassembled WGS sequence"/>
</dbReference>
<comment type="caution">
    <text evidence="2">The sequence shown here is derived from an EMBL/GenBank/DDBJ whole genome shotgun (WGS) entry which is preliminary data.</text>
</comment>
<sequence length="420" mass="46589">MDLQKKFSGAPFGTQSARFSVCGVHPNSKMPGSFTETAYDRKSTDELTRKLGPGMYQPDMGGFHPKAVEERAAGPGWSRQYEVERMAALPHLLHKDQWQERQMLKRKLGPGSYNIKDFVQTLDEKPCSVRGICDGRAGRFGREIINALPGPGTYGKGGIPHTEIEEKALRSMSTKGMMDAYSGPRHQPSVGSHLGPGTYNFVSSTQELSTKMTSIRGPYDLFSGDRNKPISDGHFAAPKLANLGPGQYEMKSSLDSWSGEHMKRKGKFGTVAQYPNPPVERIYNSCLAQCPRAQNVPGPGSYEPGQLTKPKNHKQPGFLSSAERVDRRAQKFFTGNFNPVGAGRYDIQKFEEAQHRNGNHSVFKSKSGKPSFVFEKFLKERIRGKDIPVAERSYLVGPQGLPGELKPKHMYSFNRSLTVA</sequence>
<keyword evidence="3" id="KW-1185">Reference proteome</keyword>
<reference evidence="2 3" key="1">
    <citation type="submission" date="2024-02" db="EMBL/GenBank/DDBJ databases">
        <title>Chromosome-scale genome assembly of the rough periwinkle Littorina saxatilis.</title>
        <authorList>
            <person name="De Jode A."/>
            <person name="Faria R."/>
            <person name="Formenti G."/>
            <person name="Sims Y."/>
            <person name="Smith T.P."/>
            <person name="Tracey A."/>
            <person name="Wood J.M.D."/>
            <person name="Zagrodzka Z.B."/>
            <person name="Johannesson K."/>
            <person name="Butlin R.K."/>
            <person name="Leder E.H."/>
        </authorList>
    </citation>
    <scope>NUCLEOTIDE SEQUENCE [LARGE SCALE GENOMIC DNA]</scope>
    <source>
        <strain evidence="2">Snail1</strain>
        <tissue evidence="2">Muscle</tissue>
    </source>
</reference>
<evidence type="ECO:0000313" key="3">
    <source>
        <dbReference type="Proteomes" id="UP001374579"/>
    </source>
</evidence>
<dbReference type="PANTHER" id="PTHR34914:SF1">
    <property type="entry name" value="LYMPHOCYTE EXPANSION MOLECULE"/>
    <property type="match status" value="1"/>
</dbReference>
<evidence type="ECO:0000256" key="1">
    <source>
        <dbReference type="SAM" id="MobiDB-lite"/>
    </source>
</evidence>
<proteinExistence type="predicted"/>
<organism evidence="2 3">
    <name type="scientific">Littorina saxatilis</name>
    <dbReference type="NCBI Taxonomy" id="31220"/>
    <lineage>
        <taxon>Eukaryota</taxon>
        <taxon>Metazoa</taxon>
        <taxon>Spiralia</taxon>
        <taxon>Lophotrochozoa</taxon>
        <taxon>Mollusca</taxon>
        <taxon>Gastropoda</taxon>
        <taxon>Caenogastropoda</taxon>
        <taxon>Littorinimorpha</taxon>
        <taxon>Littorinoidea</taxon>
        <taxon>Littorinidae</taxon>
        <taxon>Littorina</taxon>
    </lineage>
</organism>
<dbReference type="AlphaFoldDB" id="A0AAN9GAI9"/>
<name>A0AAN9GAI9_9CAEN</name>
<dbReference type="InterPro" id="IPR010736">
    <property type="entry name" value="SHIPPO-rpt"/>
</dbReference>
<protein>
    <recommendedName>
        <fullName evidence="4">Lymphocyte expansion molecule</fullName>
    </recommendedName>
</protein>
<accession>A0AAN9GAI9</accession>
<gene>
    <name evidence="2" type="ORF">V1264_024071</name>
</gene>
<dbReference type="Pfam" id="PF07004">
    <property type="entry name" value="SHIPPO-rpt"/>
    <property type="match status" value="2"/>
</dbReference>
<evidence type="ECO:0000313" key="2">
    <source>
        <dbReference type="EMBL" id="KAK7101266.1"/>
    </source>
</evidence>
<dbReference type="EMBL" id="JBAMIC010000011">
    <property type="protein sequence ID" value="KAK7101266.1"/>
    <property type="molecule type" value="Genomic_DNA"/>
</dbReference>
<evidence type="ECO:0008006" key="4">
    <source>
        <dbReference type="Google" id="ProtNLM"/>
    </source>
</evidence>
<dbReference type="InterPro" id="IPR033557">
    <property type="entry name" value="CIMAP2"/>
</dbReference>